<protein>
    <recommendedName>
        <fullName evidence="3">DUF5405 domain-containing protein</fullName>
    </recommendedName>
</protein>
<dbReference type="EMBL" id="BCMI01000027">
    <property type="protein sequence ID" value="GAX06831.1"/>
    <property type="molecule type" value="Genomic_DNA"/>
</dbReference>
<dbReference type="OrthoDB" id="2304308at2"/>
<reference evidence="1 2" key="1">
    <citation type="submission" date="2015-11" db="EMBL/GenBank/DDBJ databases">
        <title>Draft genome sequences of new species of the genus Lactobacillus isolated from orchardgrass silage.</title>
        <authorList>
            <person name="Tohno M."/>
            <person name="Tanizawa Y."/>
            <person name="Arita M."/>
        </authorList>
    </citation>
    <scope>NUCLEOTIDE SEQUENCE [LARGE SCALE GENOMIC DNA]</scope>
    <source>
        <strain evidence="1 2">IWT25</strain>
    </source>
</reference>
<accession>A0A1Z5IZD3</accession>
<evidence type="ECO:0000313" key="2">
    <source>
        <dbReference type="Proteomes" id="UP000198414"/>
    </source>
</evidence>
<evidence type="ECO:0008006" key="3">
    <source>
        <dbReference type="Google" id="ProtNLM"/>
    </source>
</evidence>
<proteinExistence type="predicted"/>
<gene>
    <name evidence="1" type="ORF">IWT25_02178</name>
</gene>
<comment type="caution">
    <text evidence="1">The sequence shown here is derived from an EMBL/GenBank/DDBJ whole genome shotgun (WGS) entry which is preliminary data.</text>
</comment>
<evidence type="ECO:0000313" key="1">
    <source>
        <dbReference type="EMBL" id="GAX06831.1"/>
    </source>
</evidence>
<dbReference type="Proteomes" id="UP000198414">
    <property type="component" value="Unassembled WGS sequence"/>
</dbReference>
<dbReference type="RefSeq" id="WP_089121774.1">
    <property type="nucleotide sequence ID" value="NZ_BCMI01000027.1"/>
</dbReference>
<sequence>MIDIKIRQYHITSNKYGYQVRKMKLADGQPMMTYDANGNEVIDQTLVGYYPSLRYALAGIKKYIVQNGDIQITSIDEYVETVKSIEELFDEAVVTKSAVLIKEIERSD</sequence>
<name>A0A1Z5IZD3_9LACO</name>
<organism evidence="1 2">
    <name type="scientific">Secundilactobacillus pentosiphilus</name>
    <dbReference type="NCBI Taxonomy" id="1714682"/>
    <lineage>
        <taxon>Bacteria</taxon>
        <taxon>Bacillati</taxon>
        <taxon>Bacillota</taxon>
        <taxon>Bacilli</taxon>
        <taxon>Lactobacillales</taxon>
        <taxon>Lactobacillaceae</taxon>
        <taxon>Secundilactobacillus</taxon>
    </lineage>
</organism>
<dbReference type="AlphaFoldDB" id="A0A1Z5IZD3"/>